<dbReference type="InterPro" id="IPR005625">
    <property type="entry name" value="PepSY-ass_TM"/>
</dbReference>
<evidence type="ECO:0000313" key="2">
    <source>
        <dbReference type="EMBL" id="SFS82643.1"/>
    </source>
</evidence>
<keyword evidence="1" id="KW-0812">Transmembrane</keyword>
<dbReference type="Pfam" id="PF03929">
    <property type="entry name" value="PepSY_TM"/>
    <property type="match status" value="1"/>
</dbReference>
<dbReference type="Proteomes" id="UP000198788">
    <property type="component" value="Unassembled WGS sequence"/>
</dbReference>
<protein>
    <submittedName>
        <fullName evidence="2">PepSY-associated TM region</fullName>
    </submittedName>
</protein>
<dbReference type="PANTHER" id="PTHR34219">
    <property type="entry name" value="IRON-REGULATED INNER MEMBRANE PROTEIN-RELATED"/>
    <property type="match status" value="1"/>
</dbReference>
<evidence type="ECO:0000256" key="1">
    <source>
        <dbReference type="SAM" id="Phobius"/>
    </source>
</evidence>
<feature type="transmembrane region" description="Helical" evidence="1">
    <location>
        <begin position="12"/>
        <end position="35"/>
    </location>
</feature>
<accession>A0A1I6T0K1</accession>
<dbReference type="RefSeq" id="WP_245777266.1">
    <property type="nucleotide sequence ID" value="NZ_FOZV01000007.1"/>
</dbReference>
<dbReference type="EMBL" id="FOZV01000007">
    <property type="protein sequence ID" value="SFS82643.1"/>
    <property type="molecule type" value="Genomic_DNA"/>
</dbReference>
<evidence type="ECO:0000313" key="3">
    <source>
        <dbReference type="Proteomes" id="UP000198788"/>
    </source>
</evidence>
<sequence>MKVLRLSTQLHKWIALAVGIQVLFWVAGGLVMTAIPIETVRSEHHVREREAVPIAFDSLRSPGDIARARGLAVAGAELRSTPRGPAWILKPAKGEPVTVSAVTGEAFPPLDAALARRLAQGAYQGEGAPTAAVLLDKAPQETGREGPIWRVDFDDRERTTFYLSPQTGEVVTRRSAVWRFYDFFWRLHIMDLEKGENFNHPLIIIVTFLTFTIVITGFILLWIRLARDWSMWRSRRRAAAG</sequence>
<reference evidence="3" key="1">
    <citation type="submission" date="2016-10" db="EMBL/GenBank/DDBJ databases">
        <authorList>
            <person name="Varghese N."/>
            <person name="Submissions S."/>
        </authorList>
    </citation>
    <scope>NUCLEOTIDE SEQUENCE [LARGE SCALE GENOMIC DNA]</scope>
    <source>
        <strain evidence="3">CGMCC 1.10683</strain>
    </source>
</reference>
<proteinExistence type="predicted"/>
<gene>
    <name evidence="2" type="ORF">SAMN05192570_2828</name>
</gene>
<keyword evidence="1" id="KW-1133">Transmembrane helix</keyword>
<dbReference type="AlphaFoldDB" id="A0A1I6T0K1"/>
<keyword evidence="1" id="KW-0472">Membrane</keyword>
<keyword evidence="3" id="KW-1185">Reference proteome</keyword>
<dbReference type="STRING" id="871741.SAMN05192570_2828"/>
<organism evidence="2 3">
    <name type="scientific">Brevundimonas viscosa</name>
    <dbReference type="NCBI Taxonomy" id="871741"/>
    <lineage>
        <taxon>Bacteria</taxon>
        <taxon>Pseudomonadati</taxon>
        <taxon>Pseudomonadota</taxon>
        <taxon>Alphaproteobacteria</taxon>
        <taxon>Caulobacterales</taxon>
        <taxon>Caulobacteraceae</taxon>
        <taxon>Brevundimonas</taxon>
    </lineage>
</organism>
<feature type="transmembrane region" description="Helical" evidence="1">
    <location>
        <begin position="202"/>
        <end position="226"/>
    </location>
</feature>
<name>A0A1I6T0K1_9CAUL</name>